<dbReference type="STRING" id="883077.HMPREF9241_01521"/>
<reference evidence="3 4" key="1">
    <citation type="submission" date="2012-07" db="EMBL/GenBank/DDBJ databases">
        <title>The Genome Sequence of Actinomyces turicensis ACS-279-V-COL4.</title>
        <authorList>
            <consortium name="The Broad Institute Genome Sequencing Platform"/>
            <person name="Earl A."/>
            <person name="Ward D."/>
            <person name="Feldgarden M."/>
            <person name="Gevers D."/>
            <person name="Saerens B."/>
            <person name="Vaneechoutte M."/>
            <person name="Walker B."/>
            <person name="Young S.K."/>
            <person name="Zeng Q."/>
            <person name="Gargeya S."/>
            <person name="Fitzgerald M."/>
            <person name="Haas B."/>
            <person name="Abouelleil A."/>
            <person name="Alvarado L."/>
            <person name="Arachchi H.M."/>
            <person name="Berlin A."/>
            <person name="Chapman S.B."/>
            <person name="Goldberg J."/>
            <person name="Griggs A."/>
            <person name="Gujja S."/>
            <person name="Hansen M."/>
            <person name="Howarth C."/>
            <person name="Imamovic A."/>
            <person name="Larimer J."/>
            <person name="McCowen C."/>
            <person name="Montmayeur A."/>
            <person name="Murphy C."/>
            <person name="Neiman D."/>
            <person name="Pearson M."/>
            <person name="Priest M."/>
            <person name="Roberts A."/>
            <person name="Saif S."/>
            <person name="Shea T."/>
            <person name="Sisk P."/>
            <person name="Sykes S."/>
            <person name="Wortman J."/>
            <person name="Nusbaum C."/>
            <person name="Birren B."/>
        </authorList>
    </citation>
    <scope>NUCLEOTIDE SEQUENCE [LARGE SCALE GENOMIC DNA]</scope>
    <source>
        <strain evidence="3 4">ACS-279-V-Col4</strain>
    </source>
</reference>
<dbReference type="InterPro" id="IPR016181">
    <property type="entry name" value="Acyl_CoA_acyltransferase"/>
</dbReference>
<dbReference type="HOGENOM" id="CLU_013985_18_2_11"/>
<dbReference type="InterPro" id="IPR000182">
    <property type="entry name" value="GNAT_dom"/>
</dbReference>
<sequence length="191" mass="20223">MSIDLGMPGAGAPQSVSKLPDRSVRPALAQDAPQIARIQAASLKRLFGASAQVGEQVLVQQWATTLTAPAPAGCFTLVALHANVVAGYALVVPGDDFTAGDGSAITGPSLIAEMDVDESFRRSGHASRLVQACVDVSRATALSTWIDSRDEARIRFFTSCGFGPAGVRRTFPDMPDVVQHLWWTSTQTPDE</sequence>
<dbReference type="RefSeq" id="WP_006681720.1">
    <property type="nucleotide sequence ID" value="NZ_JH815210.1"/>
</dbReference>
<dbReference type="Pfam" id="PF00583">
    <property type="entry name" value="Acetyltransf_1"/>
    <property type="match status" value="1"/>
</dbReference>
<dbReference type="SUPFAM" id="SSF55729">
    <property type="entry name" value="Acyl-CoA N-acyltransferases (Nat)"/>
    <property type="match status" value="1"/>
</dbReference>
<comment type="caution">
    <text evidence="3">The sequence shown here is derived from an EMBL/GenBank/DDBJ whole genome shotgun (WGS) entry which is preliminary data.</text>
</comment>
<feature type="domain" description="N-acetyltransferase" evidence="2">
    <location>
        <begin position="22"/>
        <end position="188"/>
    </location>
</feature>
<proteinExistence type="predicted"/>
<organism evidence="3 4">
    <name type="scientific">Schaalia turicensis ACS-279-V-Col4</name>
    <dbReference type="NCBI Taxonomy" id="883077"/>
    <lineage>
        <taxon>Bacteria</taxon>
        <taxon>Bacillati</taxon>
        <taxon>Actinomycetota</taxon>
        <taxon>Actinomycetes</taxon>
        <taxon>Actinomycetales</taxon>
        <taxon>Actinomycetaceae</taxon>
        <taxon>Schaalia</taxon>
    </lineage>
</organism>
<dbReference type="Gene3D" id="3.40.630.30">
    <property type="match status" value="1"/>
</dbReference>
<accession>K0YPY1</accession>
<gene>
    <name evidence="3" type="ORF">HMPREF9241_01521</name>
</gene>
<keyword evidence="4" id="KW-1185">Reference proteome</keyword>
<evidence type="ECO:0000313" key="4">
    <source>
        <dbReference type="Proteomes" id="UP000003994"/>
    </source>
</evidence>
<dbReference type="eggNOG" id="COG3153">
    <property type="taxonomic scope" value="Bacteria"/>
</dbReference>
<dbReference type="Proteomes" id="UP000003994">
    <property type="component" value="Unassembled WGS sequence"/>
</dbReference>
<dbReference type="AlphaFoldDB" id="K0YPY1"/>
<protein>
    <recommendedName>
        <fullName evidence="2">N-acetyltransferase domain-containing protein</fullName>
    </recommendedName>
</protein>
<dbReference type="CDD" id="cd04301">
    <property type="entry name" value="NAT_SF"/>
    <property type="match status" value="1"/>
</dbReference>
<dbReference type="EMBL" id="AGWQ01000008">
    <property type="protein sequence ID" value="EJZ85521.1"/>
    <property type="molecule type" value="Genomic_DNA"/>
</dbReference>
<evidence type="ECO:0000259" key="2">
    <source>
        <dbReference type="PROSITE" id="PS51186"/>
    </source>
</evidence>
<dbReference type="PROSITE" id="PS51186">
    <property type="entry name" value="GNAT"/>
    <property type="match status" value="1"/>
</dbReference>
<dbReference type="GO" id="GO:0016747">
    <property type="term" value="F:acyltransferase activity, transferring groups other than amino-acyl groups"/>
    <property type="evidence" value="ECO:0007669"/>
    <property type="project" value="InterPro"/>
</dbReference>
<name>K0YPY1_9ACTO</name>
<evidence type="ECO:0000256" key="1">
    <source>
        <dbReference type="SAM" id="MobiDB-lite"/>
    </source>
</evidence>
<dbReference type="PATRIC" id="fig|883077.3.peg.1535"/>
<feature type="region of interest" description="Disordered" evidence="1">
    <location>
        <begin position="1"/>
        <end position="23"/>
    </location>
</feature>
<evidence type="ECO:0000313" key="3">
    <source>
        <dbReference type="EMBL" id="EJZ85521.1"/>
    </source>
</evidence>